<accession>A0A2W7R6R8</accession>
<name>A0A2W7R6R8_9BACT</name>
<dbReference type="GO" id="GO:0005829">
    <property type="term" value="C:cytosol"/>
    <property type="evidence" value="ECO:0007669"/>
    <property type="project" value="TreeGrafter"/>
</dbReference>
<dbReference type="SMART" id="SM00490">
    <property type="entry name" value="HELICc"/>
    <property type="match status" value="1"/>
</dbReference>
<feature type="domain" description="Helicase C-terminal" evidence="2">
    <location>
        <begin position="559"/>
        <end position="719"/>
    </location>
</feature>
<comment type="caution">
    <text evidence="3">The sequence shown here is derived from an EMBL/GenBank/DDBJ whole genome shotgun (WGS) entry which is preliminary data.</text>
</comment>
<dbReference type="Pfam" id="PF00271">
    <property type="entry name" value="Helicase_C"/>
    <property type="match status" value="1"/>
</dbReference>
<keyword evidence="3" id="KW-0067">ATP-binding</keyword>
<dbReference type="Gene3D" id="3.40.50.300">
    <property type="entry name" value="P-loop containing nucleotide triphosphate hydrolases"/>
    <property type="match status" value="2"/>
</dbReference>
<dbReference type="OrthoDB" id="9759819at2"/>
<dbReference type="PROSITE" id="PS51192">
    <property type="entry name" value="HELICASE_ATP_BIND_1"/>
    <property type="match status" value="1"/>
</dbReference>
<organism evidence="3 4">
    <name type="scientific">Algoriphagus chordae</name>
    <dbReference type="NCBI Taxonomy" id="237019"/>
    <lineage>
        <taxon>Bacteria</taxon>
        <taxon>Pseudomonadati</taxon>
        <taxon>Bacteroidota</taxon>
        <taxon>Cytophagia</taxon>
        <taxon>Cytophagales</taxon>
        <taxon>Cyclobacteriaceae</taxon>
        <taxon>Algoriphagus</taxon>
    </lineage>
</organism>
<proteinExistence type="predicted"/>
<evidence type="ECO:0000313" key="4">
    <source>
        <dbReference type="Proteomes" id="UP000248882"/>
    </source>
</evidence>
<feature type="domain" description="Helicase ATP-binding" evidence="1">
    <location>
        <begin position="284"/>
        <end position="455"/>
    </location>
</feature>
<evidence type="ECO:0000259" key="1">
    <source>
        <dbReference type="PROSITE" id="PS51192"/>
    </source>
</evidence>
<dbReference type="InterPro" id="IPR006935">
    <property type="entry name" value="Helicase/UvrB_N"/>
</dbReference>
<dbReference type="Pfam" id="PF04851">
    <property type="entry name" value="ResIII"/>
    <property type="match status" value="1"/>
</dbReference>
<protein>
    <submittedName>
        <fullName evidence="3">Superfamily II DNA or RNA helicase</fullName>
    </submittedName>
</protein>
<dbReference type="PANTHER" id="PTHR47396">
    <property type="entry name" value="TYPE I RESTRICTION ENZYME ECOKI R PROTEIN"/>
    <property type="match status" value="1"/>
</dbReference>
<keyword evidence="3" id="KW-0547">Nucleotide-binding</keyword>
<dbReference type="InterPro" id="IPR001650">
    <property type="entry name" value="Helicase_C-like"/>
</dbReference>
<reference evidence="3 4" key="1">
    <citation type="submission" date="2018-06" db="EMBL/GenBank/DDBJ databases">
        <title>Genomic Encyclopedia of Archaeal and Bacterial Type Strains, Phase II (KMG-II): from individual species to whole genera.</title>
        <authorList>
            <person name="Goeker M."/>
        </authorList>
    </citation>
    <scope>NUCLEOTIDE SEQUENCE [LARGE SCALE GENOMIC DNA]</scope>
    <source>
        <strain evidence="3 4">DSM 19830</strain>
    </source>
</reference>
<dbReference type="GO" id="GO:0004386">
    <property type="term" value="F:helicase activity"/>
    <property type="evidence" value="ECO:0007669"/>
    <property type="project" value="UniProtKB-KW"/>
</dbReference>
<evidence type="ECO:0000259" key="2">
    <source>
        <dbReference type="PROSITE" id="PS51194"/>
    </source>
</evidence>
<dbReference type="PROSITE" id="PS51194">
    <property type="entry name" value="HELICASE_CTER"/>
    <property type="match status" value="1"/>
</dbReference>
<dbReference type="InterPro" id="IPR027417">
    <property type="entry name" value="P-loop_NTPase"/>
</dbReference>
<dbReference type="GO" id="GO:0003677">
    <property type="term" value="F:DNA binding"/>
    <property type="evidence" value="ECO:0007669"/>
    <property type="project" value="InterPro"/>
</dbReference>
<keyword evidence="4" id="KW-1185">Reference proteome</keyword>
<dbReference type="InterPro" id="IPR050742">
    <property type="entry name" value="Helicase_Restrict-Modif_Enz"/>
</dbReference>
<dbReference type="InterPro" id="IPR014001">
    <property type="entry name" value="Helicase_ATP-bd"/>
</dbReference>
<keyword evidence="3" id="KW-0378">Hydrolase</keyword>
<evidence type="ECO:0000313" key="3">
    <source>
        <dbReference type="EMBL" id="PZX54040.1"/>
    </source>
</evidence>
<dbReference type="GO" id="GO:0005524">
    <property type="term" value="F:ATP binding"/>
    <property type="evidence" value="ECO:0007669"/>
    <property type="project" value="InterPro"/>
</dbReference>
<gene>
    <name evidence="3" type="ORF">LV85_01379</name>
</gene>
<dbReference type="SMART" id="SM00487">
    <property type="entry name" value="DEXDc"/>
    <property type="match status" value="1"/>
</dbReference>
<dbReference type="EMBL" id="QKZT01000005">
    <property type="protein sequence ID" value="PZX54040.1"/>
    <property type="molecule type" value="Genomic_DNA"/>
</dbReference>
<dbReference type="GO" id="GO:0016787">
    <property type="term" value="F:hydrolase activity"/>
    <property type="evidence" value="ECO:0007669"/>
    <property type="project" value="InterPro"/>
</dbReference>
<dbReference type="AlphaFoldDB" id="A0A2W7R6R8"/>
<dbReference type="Proteomes" id="UP000248882">
    <property type="component" value="Unassembled WGS sequence"/>
</dbReference>
<dbReference type="PANTHER" id="PTHR47396:SF1">
    <property type="entry name" value="ATP-DEPENDENT HELICASE IRC3-RELATED"/>
    <property type="match status" value="1"/>
</dbReference>
<dbReference type="SUPFAM" id="SSF52540">
    <property type="entry name" value="P-loop containing nucleoside triphosphate hydrolases"/>
    <property type="match status" value="1"/>
</dbReference>
<dbReference type="CDD" id="cd17926">
    <property type="entry name" value="DEXHc_RE"/>
    <property type="match status" value="1"/>
</dbReference>
<dbReference type="RefSeq" id="WP_111317458.1">
    <property type="nucleotide sequence ID" value="NZ_QKZT01000005.1"/>
</dbReference>
<keyword evidence="3" id="KW-0347">Helicase</keyword>
<sequence>MLKEMDFPLSREYRSNTEREPIEFYLSAFSNSTHLDLLLGYFSFAAISVLSLGFAKFLANGGKMRVIANDILSIRDKEILVLASEPDRIEGLVDLTDIKKINFSLDEYGKHFFECIAWLISKKRIEIVLVRPKNKKGISHPKSGVFYDSEGKVGFKASSNFTAYGMLENMEELSAFLGWDKTDSARIEETEKYFENIFSNKSEDVEYVEIEDVKTMIKEEYGDKELDELLKDGKALLSKKLKSYSSKKTTNLIIKIEEEIERILRNPRFPYSEGPREYQRIAFQNWKNNNQQGLFAMATGTGKTITSLNCLLEIYKKTGYYKALILVPTITLVNQWGNECKKFNFTSIVKVCSKSRWKNDFASILTREKLFPTEQVSFVVISTYASFSRLNIFAELNLLPPKTLLIADECHNMGSSRLLKLLPKVNCKRRIGLSATPERQFDEEGTKQIFTFFNSEENYTYEFSMELAINGNIENNISPVLSRYFYYPHLVSLTECEMKDYIELSLKISKFYKSDSDSFSNSPILTALLLARKRIIHKAINKIAVFRDILTEQYKKKGSLKYTLVYVPEGTDPNDYFETDPYSEIDVEINDNYTVYLIDVFTRTVKEVDKRITAKKFISGTNDKEYILEQFSKGEIDVLTSMKCLDEGIDVPRSELAIFCASTGNPRQFVQRRGRILRKHKDKQFAYIHDLVVVPEVNPNKENFNMERSMLKKELERVNNFALLSENSSHTISVLLDTMNYYSLNLYQND</sequence>